<feature type="chain" id="PRO_5012798927" evidence="1">
    <location>
        <begin position="19"/>
        <end position="87"/>
    </location>
</feature>
<dbReference type="Proteomes" id="UP000189437">
    <property type="component" value="Unassembled WGS sequence"/>
</dbReference>
<comment type="caution">
    <text evidence="2">The sequence shown here is derived from an EMBL/GenBank/DDBJ whole genome shotgun (WGS) entry which is preliminary data.</text>
</comment>
<name>A0A1V3IBY1_9PAST</name>
<keyword evidence="3" id="KW-1185">Reference proteome</keyword>
<dbReference type="STRING" id="1908258.BKK48_01135"/>
<gene>
    <name evidence="2" type="ORF">BKK48_01135</name>
</gene>
<feature type="signal peptide" evidence="1">
    <location>
        <begin position="1"/>
        <end position="18"/>
    </location>
</feature>
<keyword evidence="1" id="KW-0732">Signal</keyword>
<evidence type="ECO:0000313" key="2">
    <source>
        <dbReference type="EMBL" id="OOF37562.1"/>
    </source>
</evidence>
<dbReference type="AlphaFoldDB" id="A0A1V3IBY1"/>
<accession>A0A1V3IBY1</accession>
<protein>
    <submittedName>
        <fullName evidence="2">Uncharacterized protein</fullName>
    </submittedName>
</protein>
<dbReference type="RefSeq" id="WP_077426385.1">
    <property type="nucleotide sequence ID" value="NZ_MLHH01000003.1"/>
</dbReference>
<reference evidence="2 3" key="1">
    <citation type="submission" date="2016-10" db="EMBL/GenBank/DDBJ databases">
        <title>Rodentibacter gen. nov. and new species.</title>
        <authorList>
            <person name="Christensen H."/>
        </authorList>
    </citation>
    <scope>NUCLEOTIDE SEQUENCE [LARGE SCALE GENOMIC DNA]</scope>
    <source>
        <strain evidence="2 3">Ac69</strain>
    </source>
</reference>
<dbReference type="PROSITE" id="PS51257">
    <property type="entry name" value="PROKAR_LIPOPROTEIN"/>
    <property type="match status" value="1"/>
</dbReference>
<evidence type="ECO:0000256" key="1">
    <source>
        <dbReference type="SAM" id="SignalP"/>
    </source>
</evidence>
<dbReference type="NCBIfam" id="NF046038">
    <property type="entry name" value="NGK_0946_fam"/>
    <property type="match status" value="1"/>
</dbReference>
<proteinExistence type="predicted"/>
<dbReference type="EMBL" id="MLHH01000003">
    <property type="protein sequence ID" value="OOF37562.1"/>
    <property type="molecule type" value="Genomic_DNA"/>
</dbReference>
<evidence type="ECO:0000313" key="3">
    <source>
        <dbReference type="Proteomes" id="UP000189437"/>
    </source>
</evidence>
<organism evidence="2 3">
    <name type="scientific">Rodentibacter heidelbergensis</name>
    <dbReference type="NCBI Taxonomy" id="1908258"/>
    <lineage>
        <taxon>Bacteria</taxon>
        <taxon>Pseudomonadati</taxon>
        <taxon>Pseudomonadota</taxon>
        <taxon>Gammaproteobacteria</taxon>
        <taxon>Pasteurellales</taxon>
        <taxon>Pasteurellaceae</taxon>
        <taxon>Rodentibacter</taxon>
    </lineage>
</organism>
<sequence length="87" mass="10063">MKKLLICTLTLSLLFACATERKSIAQINAERNSAQAYVTTASLEQQRMQRQNEIEESILRRQQDRMENQTSQEKTNQIMGIIGTIFR</sequence>
<dbReference type="OrthoDB" id="9929004at2"/>